<keyword evidence="7" id="KW-0943">RNA-mediated gene silencing</keyword>
<evidence type="ECO:0000256" key="9">
    <source>
        <dbReference type="ARBA" id="ARBA00023242"/>
    </source>
</evidence>
<dbReference type="InterPro" id="IPR019312">
    <property type="entry name" value="CNOT11"/>
</dbReference>
<keyword evidence="6" id="KW-0805">Transcription regulation</keyword>
<dbReference type="GO" id="GO:0030014">
    <property type="term" value="C:CCR4-NOT complex"/>
    <property type="evidence" value="ECO:0007669"/>
    <property type="project" value="InterPro"/>
</dbReference>
<reference evidence="10 11" key="1">
    <citation type="journal article" date="2023" name="BMC Biol.">
        <title>The compact genome of the sponge Oopsacas minuta (Hexactinellida) is lacking key metazoan core genes.</title>
        <authorList>
            <person name="Santini S."/>
            <person name="Schenkelaars Q."/>
            <person name="Jourda C."/>
            <person name="Duchesne M."/>
            <person name="Belahbib H."/>
            <person name="Rocher C."/>
            <person name="Selva M."/>
            <person name="Riesgo A."/>
            <person name="Vervoort M."/>
            <person name="Leys S.P."/>
            <person name="Kodjabachian L."/>
            <person name="Le Bivic A."/>
            <person name="Borchiellini C."/>
            <person name="Claverie J.M."/>
            <person name="Renard E."/>
        </authorList>
    </citation>
    <scope>NUCLEOTIDE SEQUENCE [LARGE SCALE GENOMIC DNA]</scope>
    <source>
        <strain evidence="10">SPO-2</strain>
    </source>
</reference>
<evidence type="ECO:0000256" key="3">
    <source>
        <dbReference type="ARBA" id="ARBA00008030"/>
    </source>
</evidence>
<evidence type="ECO:0000256" key="4">
    <source>
        <dbReference type="ARBA" id="ARBA00014872"/>
    </source>
</evidence>
<dbReference type="PANTHER" id="PTHR15975">
    <property type="entry name" value="CCR4-NOT TRANSCRIPTION COMPLEX SUBUNIT 11"/>
    <property type="match status" value="1"/>
</dbReference>
<keyword evidence="8" id="KW-0804">Transcription</keyword>
<accession>A0AAV7JTN0</accession>
<evidence type="ECO:0000256" key="7">
    <source>
        <dbReference type="ARBA" id="ARBA00023158"/>
    </source>
</evidence>
<keyword evidence="5" id="KW-0963">Cytoplasm</keyword>
<evidence type="ECO:0000256" key="5">
    <source>
        <dbReference type="ARBA" id="ARBA00022490"/>
    </source>
</evidence>
<dbReference type="GO" id="GO:0005634">
    <property type="term" value="C:nucleus"/>
    <property type="evidence" value="ECO:0007669"/>
    <property type="project" value="UniProtKB-SubCell"/>
</dbReference>
<proteinExistence type="inferred from homology"/>
<sequence>MALSAKELTDLMTLLSEETILGPLSNVAITLEGLTTSFYRQFSKSDNFRIGTVLVLLIQERDLLPSSCQRIAALYLLYDIFHPDPIHLNPFVSIFFELLQPSISDFDWTNSDIISGVRPSLPEKVSH</sequence>
<comment type="caution">
    <text evidence="10">The sequence shown here is derived from an EMBL/GenBank/DDBJ whole genome shotgun (WGS) entry which is preliminary data.</text>
</comment>
<evidence type="ECO:0000256" key="6">
    <source>
        <dbReference type="ARBA" id="ARBA00023015"/>
    </source>
</evidence>
<comment type="subcellular location">
    <subcellularLocation>
        <location evidence="2">Cytoplasm</location>
    </subcellularLocation>
    <subcellularLocation>
        <location evidence="1">Nucleus</location>
    </subcellularLocation>
</comment>
<dbReference type="GO" id="GO:0005737">
    <property type="term" value="C:cytoplasm"/>
    <property type="evidence" value="ECO:0007669"/>
    <property type="project" value="UniProtKB-SubCell"/>
</dbReference>
<dbReference type="PANTHER" id="PTHR15975:SF0">
    <property type="entry name" value="CCR4-NOT TRANSCRIPTION COMPLEX SUBUNIT 11"/>
    <property type="match status" value="1"/>
</dbReference>
<dbReference type="AlphaFoldDB" id="A0AAV7JTN0"/>
<evidence type="ECO:0000256" key="1">
    <source>
        <dbReference type="ARBA" id="ARBA00004123"/>
    </source>
</evidence>
<comment type="similarity">
    <text evidence="3">Belongs to the CNOT11 family.</text>
</comment>
<evidence type="ECO:0000313" key="10">
    <source>
        <dbReference type="EMBL" id="KAI6652058.1"/>
    </source>
</evidence>
<evidence type="ECO:0000313" key="11">
    <source>
        <dbReference type="Proteomes" id="UP001165289"/>
    </source>
</evidence>
<gene>
    <name evidence="10" type="ORF">LOD99_4603</name>
</gene>
<evidence type="ECO:0000256" key="2">
    <source>
        <dbReference type="ARBA" id="ARBA00004496"/>
    </source>
</evidence>
<organism evidence="10 11">
    <name type="scientific">Oopsacas minuta</name>
    <dbReference type="NCBI Taxonomy" id="111878"/>
    <lineage>
        <taxon>Eukaryota</taxon>
        <taxon>Metazoa</taxon>
        <taxon>Porifera</taxon>
        <taxon>Hexactinellida</taxon>
        <taxon>Hexasterophora</taxon>
        <taxon>Lyssacinosida</taxon>
        <taxon>Leucopsacidae</taxon>
        <taxon>Oopsacas</taxon>
    </lineage>
</organism>
<evidence type="ECO:0000256" key="8">
    <source>
        <dbReference type="ARBA" id="ARBA00023163"/>
    </source>
</evidence>
<keyword evidence="11" id="KW-1185">Reference proteome</keyword>
<dbReference type="Proteomes" id="UP001165289">
    <property type="component" value="Unassembled WGS sequence"/>
</dbReference>
<keyword evidence="9" id="KW-0539">Nucleus</keyword>
<dbReference type="EMBL" id="JAKMXF010000300">
    <property type="protein sequence ID" value="KAI6652058.1"/>
    <property type="molecule type" value="Genomic_DNA"/>
</dbReference>
<protein>
    <recommendedName>
        <fullName evidence="4">CCR4-NOT transcription complex subunit 11</fullName>
    </recommendedName>
</protein>
<dbReference type="GO" id="GO:0031047">
    <property type="term" value="P:regulatory ncRNA-mediated gene silencing"/>
    <property type="evidence" value="ECO:0007669"/>
    <property type="project" value="UniProtKB-KW"/>
</dbReference>
<name>A0AAV7JTN0_9METZ</name>